<dbReference type="OrthoDB" id="5356242at2"/>
<accession>A0A381CJ01</accession>
<gene>
    <name evidence="1" type="ORF">DSX26_04835</name>
</gene>
<evidence type="ECO:0000313" key="1">
    <source>
        <dbReference type="EMBL" id="EAL6850792.1"/>
    </source>
</evidence>
<dbReference type="EMBL" id="AACQHW010000004">
    <property type="protein sequence ID" value="EAL6850792.1"/>
    <property type="molecule type" value="Genomic_DNA"/>
</dbReference>
<reference evidence="1 2" key="1">
    <citation type="submission" date="2018-07" db="EMBL/GenBank/DDBJ databases">
        <authorList>
            <consortium name="NARMS: The National Antimicrobial Resistance Monitoring System"/>
        </authorList>
    </citation>
    <scope>NUCLEOTIDE SEQUENCE [LARGE SCALE GENOMIC DNA]</scope>
    <source>
        <strain evidence="1 2">CVM N17C548</strain>
    </source>
</reference>
<organism evidence="1 2">
    <name type="scientific">Campylobacter coli</name>
    <dbReference type="NCBI Taxonomy" id="195"/>
    <lineage>
        <taxon>Bacteria</taxon>
        <taxon>Pseudomonadati</taxon>
        <taxon>Campylobacterota</taxon>
        <taxon>Epsilonproteobacteria</taxon>
        <taxon>Campylobacterales</taxon>
        <taxon>Campylobacteraceae</taxon>
        <taxon>Campylobacter</taxon>
    </lineage>
</organism>
<proteinExistence type="predicted"/>
<evidence type="ECO:0000313" key="2">
    <source>
        <dbReference type="Proteomes" id="UP000352088"/>
    </source>
</evidence>
<comment type="caution">
    <text evidence="1">The sequence shown here is derived from an EMBL/GenBank/DDBJ whole genome shotgun (WGS) entry which is preliminary data.</text>
</comment>
<dbReference type="Proteomes" id="UP000352088">
    <property type="component" value="Unassembled WGS sequence"/>
</dbReference>
<protein>
    <submittedName>
        <fullName evidence="1">Uncharacterized protein</fullName>
    </submittedName>
</protein>
<name>A0A381CJ01_CAMCO</name>
<sequence>MKKKIFKFSILFTIFISLSQSALVFIFNHYLIIDYSAYETLPQSFAMLNLADQKLYHLTQNLRFLHSILAFLLIISFFFVHLFFFYISRKEKFIPYSFFCFVLMVISAIANLLEGIEQKESIFWYYKAFLDVGVCLIYLLFLDKFFQSHLFKIFFVCACLCTILTEFKFMDFTTPFVLPIYLFILLILMRKKSFNV</sequence>
<dbReference type="STRING" id="195.ATE51_03532"/>
<dbReference type="RefSeq" id="WP_002793460.1">
    <property type="nucleotide sequence ID" value="NZ_BDRY01000008.1"/>
</dbReference>
<dbReference type="AlphaFoldDB" id="A0A381CJ01"/>